<reference evidence="2" key="2">
    <citation type="submission" date="2025-08" db="UniProtKB">
        <authorList>
            <consortium name="RefSeq"/>
        </authorList>
    </citation>
    <scope>IDENTIFICATION</scope>
    <source>
        <tissue evidence="2">Leaf</tissue>
    </source>
</reference>
<reference evidence="1" key="1">
    <citation type="journal article" date="2013" name="Genome Biol.">
        <title>Reference genomes and transcriptomes of Nicotiana sylvestris and Nicotiana tomentosiformis.</title>
        <authorList>
            <person name="Sierro N."/>
            <person name="Battey J.N."/>
            <person name="Ouadi S."/>
            <person name="Bovet L."/>
            <person name="Goepfert S."/>
            <person name="Bakaher N."/>
            <person name="Peitsch M.C."/>
            <person name="Ivanov N.V."/>
        </authorList>
    </citation>
    <scope>NUCLEOTIDE SEQUENCE [LARGE SCALE GENOMIC DNA]</scope>
</reference>
<dbReference type="AlphaFoldDB" id="A0A1U7YEY4"/>
<accession>A0A1U7YEY4</accession>
<dbReference type="Proteomes" id="UP000189701">
    <property type="component" value="Unplaced"/>
</dbReference>
<dbReference type="STRING" id="4096.A0A1U7YEY4"/>
<dbReference type="SUPFAM" id="SSF81383">
    <property type="entry name" value="F-box domain"/>
    <property type="match status" value="1"/>
</dbReference>
<dbReference type="RefSeq" id="XP_009797365.1">
    <property type="nucleotide sequence ID" value="XM_009799063.1"/>
</dbReference>
<gene>
    <name evidence="2" type="primary">LOC104243806</name>
</gene>
<keyword evidence="1" id="KW-1185">Reference proteome</keyword>
<protein>
    <submittedName>
        <fullName evidence="2">F-box/LRR-repeat protein At5g02930</fullName>
    </submittedName>
</protein>
<proteinExistence type="predicted"/>
<evidence type="ECO:0000313" key="2">
    <source>
        <dbReference type="RefSeq" id="XP_009797365.1"/>
    </source>
</evidence>
<dbReference type="PANTHER" id="PTHR31639:SF167">
    <property type="entry name" value="F-BOX DOMAIN-CONTAINING PROTEIN"/>
    <property type="match status" value="1"/>
</dbReference>
<sequence>MYVAVFIYVCLCKSPSAVLFTVQLLKHSSNRLRITMICCKRLKVEGDKLKLDRLTDLPINVKHQIQEHLSIEDAAKMSVLSRPWRHVWASIPKFVFSAQFCLSKPPDILVDVINTILSQHVRAIKTFLLNISSFPSSQHPDIDQWMLLLSRNGIVDLTLQNLHNAPYKLPSYMYSVALESLKLSNCIFRPPCSLRGFCKLKKLSVYLENTTTTSTPSLLLNFSSTMAKTYKTVPQKEKASSSSRSAGGRMTATPCIEECIFGPCELSSDFKIDRPPSVTSRCEPMSRCICSISKADLKQVKEDSGWQNKEVVIPSSGEDITTHVKDT</sequence>
<evidence type="ECO:0000313" key="1">
    <source>
        <dbReference type="Proteomes" id="UP000189701"/>
    </source>
</evidence>
<name>A0A1U7YEY4_NICSY</name>
<dbReference type="PANTHER" id="PTHR31639">
    <property type="entry name" value="F-BOX PROTEIN-LIKE"/>
    <property type="match status" value="1"/>
</dbReference>
<dbReference type="OrthoDB" id="1255006at2759"/>
<dbReference type="InterPro" id="IPR036047">
    <property type="entry name" value="F-box-like_dom_sf"/>
</dbReference>
<organism evidence="1 2">
    <name type="scientific">Nicotiana sylvestris</name>
    <name type="common">Wood tobacco</name>
    <name type="synonym">South American tobacco</name>
    <dbReference type="NCBI Taxonomy" id="4096"/>
    <lineage>
        <taxon>Eukaryota</taxon>
        <taxon>Viridiplantae</taxon>
        <taxon>Streptophyta</taxon>
        <taxon>Embryophyta</taxon>
        <taxon>Tracheophyta</taxon>
        <taxon>Spermatophyta</taxon>
        <taxon>Magnoliopsida</taxon>
        <taxon>eudicotyledons</taxon>
        <taxon>Gunneridae</taxon>
        <taxon>Pentapetalae</taxon>
        <taxon>asterids</taxon>
        <taxon>lamiids</taxon>
        <taxon>Solanales</taxon>
        <taxon>Solanaceae</taxon>
        <taxon>Nicotianoideae</taxon>
        <taxon>Nicotianeae</taxon>
        <taxon>Nicotiana</taxon>
    </lineage>
</organism>